<sequence length="558" mass="63875">MFFEEDISSSLIEESPDSNTPERLEIDSQIDSLYEQIHLLRSRRNTLAPISRLPAELLSRIFFIVQGLYLTETEDYYGWTAVIRVSQYWRAVVMERSDMWGGVIVPQSYRLPPWSPLSFTRSGTSKLDVSFQNVNPNASHCKFIISVLDELSRIRSLGFSPSRGYSYANALNMQKIVQCFEQPAPHLEELSLGSNDNGAWFWFSQFSPTFRLFNGDAPMLRSLTLINSYIDWDNPLFRNLHHLKLHGLPSPHFTSLHNIFDVLENAPNLQTLQMVSSVSLPDPEPFPPHDNVALASLSSLDIMIPRKETLAFLSTVTLPAQSHIKICISNSHSYYYASHPEDYREQICSALTACRTDAPHDIDRLNFAVNQRNHVYTDIQLGSESTSTDNSTTRRTISIQVPTKDYNAWLMACTSIPFSQLRSLYLWFQADEAFEKTGGSLDFTQMPLLAEVTAQGPFIHWFLYCIELHPHSFPSLESITLRLSVPGTPVDRVLTAINRAFKRRREVTERKLKIHELNIIGVDEVFVKSEFPALVENVKDVVDVLRIYKEQEFWLTLL</sequence>
<protein>
    <submittedName>
        <fullName evidence="1">Uncharacterized protein</fullName>
    </submittedName>
</protein>
<evidence type="ECO:0000313" key="1">
    <source>
        <dbReference type="EMBL" id="TFK69974.1"/>
    </source>
</evidence>
<keyword evidence="2" id="KW-1185">Reference proteome</keyword>
<accession>A0ACD3AXA0</accession>
<gene>
    <name evidence="1" type="ORF">BDN72DRAFT_577379</name>
</gene>
<dbReference type="Proteomes" id="UP000308600">
    <property type="component" value="Unassembled WGS sequence"/>
</dbReference>
<reference evidence="1 2" key="1">
    <citation type="journal article" date="2019" name="Nat. Ecol. Evol.">
        <title>Megaphylogeny resolves global patterns of mushroom evolution.</title>
        <authorList>
            <person name="Varga T."/>
            <person name="Krizsan K."/>
            <person name="Foldi C."/>
            <person name="Dima B."/>
            <person name="Sanchez-Garcia M."/>
            <person name="Sanchez-Ramirez S."/>
            <person name="Szollosi G.J."/>
            <person name="Szarkandi J.G."/>
            <person name="Papp V."/>
            <person name="Albert L."/>
            <person name="Andreopoulos W."/>
            <person name="Angelini C."/>
            <person name="Antonin V."/>
            <person name="Barry K.W."/>
            <person name="Bougher N.L."/>
            <person name="Buchanan P."/>
            <person name="Buyck B."/>
            <person name="Bense V."/>
            <person name="Catcheside P."/>
            <person name="Chovatia M."/>
            <person name="Cooper J."/>
            <person name="Damon W."/>
            <person name="Desjardin D."/>
            <person name="Finy P."/>
            <person name="Geml J."/>
            <person name="Haridas S."/>
            <person name="Hughes K."/>
            <person name="Justo A."/>
            <person name="Karasinski D."/>
            <person name="Kautmanova I."/>
            <person name="Kiss B."/>
            <person name="Kocsube S."/>
            <person name="Kotiranta H."/>
            <person name="LaButti K.M."/>
            <person name="Lechner B.E."/>
            <person name="Liimatainen K."/>
            <person name="Lipzen A."/>
            <person name="Lukacs Z."/>
            <person name="Mihaltcheva S."/>
            <person name="Morgado L.N."/>
            <person name="Niskanen T."/>
            <person name="Noordeloos M.E."/>
            <person name="Ohm R.A."/>
            <person name="Ortiz-Santana B."/>
            <person name="Ovrebo C."/>
            <person name="Racz N."/>
            <person name="Riley R."/>
            <person name="Savchenko A."/>
            <person name="Shiryaev A."/>
            <person name="Soop K."/>
            <person name="Spirin V."/>
            <person name="Szebenyi C."/>
            <person name="Tomsovsky M."/>
            <person name="Tulloss R.E."/>
            <person name="Uehling J."/>
            <person name="Grigoriev I.V."/>
            <person name="Vagvolgyi C."/>
            <person name="Papp T."/>
            <person name="Martin F.M."/>
            <person name="Miettinen O."/>
            <person name="Hibbett D.S."/>
            <person name="Nagy L.G."/>
        </authorList>
    </citation>
    <scope>NUCLEOTIDE SEQUENCE [LARGE SCALE GENOMIC DNA]</scope>
    <source>
        <strain evidence="1 2">NL-1719</strain>
    </source>
</reference>
<evidence type="ECO:0000313" key="2">
    <source>
        <dbReference type="Proteomes" id="UP000308600"/>
    </source>
</evidence>
<dbReference type="EMBL" id="ML208321">
    <property type="protein sequence ID" value="TFK69974.1"/>
    <property type="molecule type" value="Genomic_DNA"/>
</dbReference>
<name>A0ACD3AXA0_9AGAR</name>
<proteinExistence type="predicted"/>
<organism evidence="1 2">
    <name type="scientific">Pluteus cervinus</name>
    <dbReference type="NCBI Taxonomy" id="181527"/>
    <lineage>
        <taxon>Eukaryota</taxon>
        <taxon>Fungi</taxon>
        <taxon>Dikarya</taxon>
        <taxon>Basidiomycota</taxon>
        <taxon>Agaricomycotina</taxon>
        <taxon>Agaricomycetes</taxon>
        <taxon>Agaricomycetidae</taxon>
        <taxon>Agaricales</taxon>
        <taxon>Pluteineae</taxon>
        <taxon>Pluteaceae</taxon>
        <taxon>Pluteus</taxon>
    </lineage>
</organism>